<gene>
    <name evidence="5" type="primary">LOC105034948</name>
</gene>
<evidence type="ECO:0000313" key="4">
    <source>
        <dbReference type="Proteomes" id="UP000504607"/>
    </source>
</evidence>
<evidence type="ECO:0000313" key="5">
    <source>
        <dbReference type="RefSeq" id="XP_029117612.1"/>
    </source>
</evidence>
<dbReference type="GO" id="GO:0005634">
    <property type="term" value="C:nucleus"/>
    <property type="evidence" value="ECO:0007669"/>
    <property type="project" value="TreeGrafter"/>
</dbReference>
<dbReference type="InterPro" id="IPR032675">
    <property type="entry name" value="LRR_dom_sf"/>
</dbReference>
<reference evidence="5" key="1">
    <citation type="submission" date="2025-08" db="UniProtKB">
        <authorList>
            <consortium name="RefSeq"/>
        </authorList>
    </citation>
    <scope>IDENTIFICATION</scope>
</reference>
<evidence type="ECO:0000256" key="2">
    <source>
        <dbReference type="ARBA" id="ARBA00022737"/>
    </source>
</evidence>
<protein>
    <submittedName>
        <fullName evidence="5">Acidic leucine-rich nuclear phosphoprotein 32-related protein 1-like</fullName>
    </submittedName>
</protein>
<dbReference type="PANTHER" id="PTHR11375">
    <property type="entry name" value="ACIDIC LEUCINE-RICH NUCLEAR PHOSPHOPROTEIN 32"/>
    <property type="match status" value="1"/>
</dbReference>
<dbReference type="FunFam" id="3.80.10.10:FF:000131">
    <property type="entry name" value="acidic leucine-rich nuclear phosphoprotein 32-related protein-like"/>
    <property type="match status" value="1"/>
</dbReference>
<dbReference type="AlphaFoldDB" id="A0A8N4I6G2"/>
<sequence>MDETWEKAVEAALAVHADSSSAEPLRSLTLDGAVKCLHGRLPPPALFEKFPALEHLSIANVRLASLEGFPRLPALQRFILSDNRIAGGLEFLVEAGLDALRDLDLSNNRIQSLDDLAPLARLRLVSLNLYECPVTKIKDYRPRVF</sequence>
<dbReference type="PANTHER" id="PTHR11375:SF0">
    <property type="entry name" value="ACIDIC LEUCINE-RICH NUCLEAR PHOSPHOPROTEIN 32 FAMILY MEMBER A"/>
    <property type="match status" value="1"/>
</dbReference>
<dbReference type="Pfam" id="PF14580">
    <property type="entry name" value="LRR_9"/>
    <property type="match status" value="1"/>
</dbReference>
<comment type="similarity">
    <text evidence="3">Belongs to the ANP32 family.</text>
</comment>
<dbReference type="PROSITE" id="PS51450">
    <property type="entry name" value="LRR"/>
    <property type="match status" value="1"/>
</dbReference>
<keyword evidence="1" id="KW-0433">Leucine-rich repeat</keyword>
<organism evidence="4 5">
    <name type="scientific">Elaeis guineensis var. tenera</name>
    <name type="common">Oil palm</name>
    <dbReference type="NCBI Taxonomy" id="51953"/>
    <lineage>
        <taxon>Eukaryota</taxon>
        <taxon>Viridiplantae</taxon>
        <taxon>Streptophyta</taxon>
        <taxon>Embryophyta</taxon>
        <taxon>Tracheophyta</taxon>
        <taxon>Spermatophyta</taxon>
        <taxon>Magnoliopsida</taxon>
        <taxon>Liliopsida</taxon>
        <taxon>Arecaceae</taxon>
        <taxon>Arecoideae</taxon>
        <taxon>Cocoseae</taxon>
        <taxon>Elaeidinae</taxon>
        <taxon>Elaeis</taxon>
    </lineage>
</organism>
<name>A0A8N4I6G2_ELAGV</name>
<accession>A0A8N4I6G2</accession>
<dbReference type="InterPro" id="IPR001611">
    <property type="entry name" value="Leu-rich_rpt"/>
</dbReference>
<dbReference type="GO" id="GO:0042393">
    <property type="term" value="F:histone binding"/>
    <property type="evidence" value="ECO:0007669"/>
    <property type="project" value="TreeGrafter"/>
</dbReference>
<dbReference type="Gene3D" id="3.80.10.10">
    <property type="entry name" value="Ribonuclease Inhibitor"/>
    <property type="match status" value="1"/>
</dbReference>
<dbReference type="OrthoDB" id="2160613at2759"/>
<evidence type="ECO:0000256" key="3">
    <source>
        <dbReference type="ARBA" id="ARBA00025777"/>
    </source>
</evidence>
<dbReference type="InterPro" id="IPR045081">
    <property type="entry name" value="AN32"/>
</dbReference>
<evidence type="ECO:0000256" key="1">
    <source>
        <dbReference type="ARBA" id="ARBA00022614"/>
    </source>
</evidence>
<dbReference type="SUPFAM" id="SSF52058">
    <property type="entry name" value="L domain-like"/>
    <property type="match status" value="1"/>
</dbReference>
<dbReference type="Proteomes" id="UP000504607">
    <property type="component" value="Unplaced"/>
</dbReference>
<keyword evidence="2" id="KW-0677">Repeat</keyword>
<proteinExistence type="inferred from homology"/>
<dbReference type="RefSeq" id="XP_029117612.1">
    <property type="nucleotide sequence ID" value="XM_029261779.1"/>
</dbReference>
<keyword evidence="4" id="KW-1185">Reference proteome</keyword>